<dbReference type="GO" id="GO:0005634">
    <property type="term" value="C:nucleus"/>
    <property type="evidence" value="ECO:0007669"/>
    <property type="project" value="TreeGrafter"/>
</dbReference>
<dbReference type="EMBL" id="LT598469">
    <property type="protein sequence ID" value="SCV00543.1"/>
    <property type="molecule type" value="Genomic_DNA"/>
</dbReference>
<name>A0A1G4K8Z0_9SACH</name>
<protein>
    <submittedName>
        <fullName evidence="3">LAMI_0G05754g1_1</fullName>
    </submittedName>
</protein>
<evidence type="ECO:0000313" key="4">
    <source>
        <dbReference type="Proteomes" id="UP000191024"/>
    </source>
</evidence>
<reference evidence="3 4" key="1">
    <citation type="submission" date="2016-03" db="EMBL/GenBank/DDBJ databases">
        <authorList>
            <person name="Devillers H."/>
        </authorList>
    </citation>
    <scope>NUCLEOTIDE SEQUENCE [LARGE SCALE GENOMIC DNA]</scope>
    <source>
        <strain evidence="3">CBS 11717</strain>
    </source>
</reference>
<feature type="domain" description="PITH" evidence="2">
    <location>
        <begin position="14"/>
        <end position="213"/>
    </location>
</feature>
<comment type="similarity">
    <text evidence="1">Belongs to the PITHD1 family.</text>
</comment>
<dbReference type="Gene3D" id="2.60.120.470">
    <property type="entry name" value="PITH domain"/>
    <property type="match status" value="1"/>
</dbReference>
<dbReference type="GO" id="GO:0005737">
    <property type="term" value="C:cytoplasm"/>
    <property type="evidence" value="ECO:0007669"/>
    <property type="project" value="UniProtKB-ARBA"/>
</dbReference>
<proteinExistence type="inferred from homology"/>
<dbReference type="PANTHER" id="PTHR12175:SF1">
    <property type="entry name" value="PITH DOMAIN-CONTAINING PROTEIN 1"/>
    <property type="match status" value="1"/>
</dbReference>
<evidence type="ECO:0000259" key="2">
    <source>
        <dbReference type="PROSITE" id="PS51532"/>
    </source>
</evidence>
<dbReference type="InterPro" id="IPR045099">
    <property type="entry name" value="PITH1-like"/>
</dbReference>
<sequence length="236" mass="26508">MSHSCEQEHHECSPPPPETNASQSLYDFIDTAKTVCLNCVGKGNSGTVAECLLKSQEQKFNVSSYIESDADCQVLVHIPFTSNCRIFSVIIRCNQAEDDLLGSPKTIKLYKNFRKNIDFDTVKDMKPTHHFENPQNVGLADPGSEEYIQDESSFVEHHLPRRHFQNCHSLTLLIDDNWAADEDLLTRCYYLELRGECSGNLPAGDGIPLMAVYEAAPSPLDHKKLESEQETTNLGM</sequence>
<dbReference type="PANTHER" id="PTHR12175">
    <property type="entry name" value="AD039 HT014 THIOREDOXIN FAMILY TRP26"/>
    <property type="match status" value="1"/>
</dbReference>
<gene>
    <name evidence="3" type="ORF">LAMI_0G05754G</name>
</gene>
<evidence type="ECO:0000256" key="1">
    <source>
        <dbReference type="ARBA" id="ARBA00025788"/>
    </source>
</evidence>
<organism evidence="3 4">
    <name type="scientific">Lachancea mirantina</name>
    <dbReference type="NCBI Taxonomy" id="1230905"/>
    <lineage>
        <taxon>Eukaryota</taxon>
        <taxon>Fungi</taxon>
        <taxon>Dikarya</taxon>
        <taxon>Ascomycota</taxon>
        <taxon>Saccharomycotina</taxon>
        <taxon>Saccharomycetes</taxon>
        <taxon>Saccharomycetales</taxon>
        <taxon>Saccharomycetaceae</taxon>
        <taxon>Lachancea</taxon>
    </lineage>
</organism>
<dbReference type="SUPFAM" id="SSF49785">
    <property type="entry name" value="Galactose-binding domain-like"/>
    <property type="match status" value="1"/>
</dbReference>
<dbReference type="Proteomes" id="UP000191024">
    <property type="component" value="Chromosome G"/>
</dbReference>
<dbReference type="OrthoDB" id="2635at2759"/>
<accession>A0A1G4K8Z0</accession>
<dbReference type="AlphaFoldDB" id="A0A1G4K8Z0"/>
<dbReference type="InterPro" id="IPR010400">
    <property type="entry name" value="PITH_dom"/>
</dbReference>
<dbReference type="PROSITE" id="PS51532">
    <property type="entry name" value="PITH"/>
    <property type="match status" value="1"/>
</dbReference>
<keyword evidence="4" id="KW-1185">Reference proteome</keyword>
<evidence type="ECO:0000313" key="3">
    <source>
        <dbReference type="EMBL" id="SCV00543.1"/>
    </source>
</evidence>
<dbReference type="InterPro" id="IPR037047">
    <property type="entry name" value="PITH_dom_sf"/>
</dbReference>
<dbReference type="Pfam" id="PF06201">
    <property type="entry name" value="PITH"/>
    <property type="match status" value="1"/>
</dbReference>
<dbReference type="InterPro" id="IPR008979">
    <property type="entry name" value="Galactose-bd-like_sf"/>
</dbReference>